<organism evidence="11 12">
    <name type="scientific">Melipona quadrifasciata</name>
    <dbReference type="NCBI Taxonomy" id="166423"/>
    <lineage>
        <taxon>Eukaryota</taxon>
        <taxon>Metazoa</taxon>
        <taxon>Ecdysozoa</taxon>
        <taxon>Arthropoda</taxon>
        <taxon>Hexapoda</taxon>
        <taxon>Insecta</taxon>
        <taxon>Pterygota</taxon>
        <taxon>Neoptera</taxon>
        <taxon>Endopterygota</taxon>
        <taxon>Hymenoptera</taxon>
        <taxon>Apocrita</taxon>
        <taxon>Aculeata</taxon>
        <taxon>Apoidea</taxon>
        <taxon>Anthophila</taxon>
        <taxon>Apidae</taxon>
        <taxon>Melipona</taxon>
    </lineage>
</organism>
<evidence type="ECO:0000256" key="2">
    <source>
        <dbReference type="ARBA" id="ARBA00022475"/>
    </source>
</evidence>
<dbReference type="PANTHER" id="PTHR21137">
    <property type="entry name" value="ODORANT RECEPTOR"/>
    <property type="match status" value="1"/>
</dbReference>
<feature type="transmembrane region" description="Helical" evidence="10">
    <location>
        <begin position="402"/>
        <end position="420"/>
    </location>
</feature>
<comment type="subcellular location">
    <subcellularLocation>
        <location evidence="1">Cell membrane</location>
        <topology evidence="1">Multi-pass membrane protein</topology>
    </subcellularLocation>
</comment>
<evidence type="ECO:0000256" key="8">
    <source>
        <dbReference type="ARBA" id="ARBA00023170"/>
    </source>
</evidence>
<dbReference type="InterPro" id="IPR004117">
    <property type="entry name" value="7tm6_olfct_rcpt"/>
</dbReference>
<feature type="transmembrane region" description="Helical" evidence="10">
    <location>
        <begin position="364"/>
        <end position="390"/>
    </location>
</feature>
<feature type="transmembrane region" description="Helical" evidence="10">
    <location>
        <begin position="457"/>
        <end position="478"/>
    </location>
</feature>
<evidence type="ECO:0000256" key="7">
    <source>
        <dbReference type="ARBA" id="ARBA00023136"/>
    </source>
</evidence>
<dbReference type="GO" id="GO:0007165">
    <property type="term" value="P:signal transduction"/>
    <property type="evidence" value="ECO:0007669"/>
    <property type="project" value="UniProtKB-KW"/>
</dbReference>
<keyword evidence="4 10" id="KW-0812">Transmembrane</keyword>
<evidence type="ECO:0000256" key="1">
    <source>
        <dbReference type="ARBA" id="ARBA00004651"/>
    </source>
</evidence>
<dbReference type="GO" id="GO:0005886">
    <property type="term" value="C:plasma membrane"/>
    <property type="evidence" value="ECO:0007669"/>
    <property type="project" value="UniProtKB-SubCell"/>
</dbReference>
<dbReference type="GO" id="GO:0005549">
    <property type="term" value="F:odorant binding"/>
    <property type="evidence" value="ECO:0007669"/>
    <property type="project" value="InterPro"/>
</dbReference>
<keyword evidence="2" id="KW-1003">Cell membrane</keyword>
<keyword evidence="7 10" id="KW-0472">Membrane</keyword>
<keyword evidence="8 11" id="KW-0675">Receptor</keyword>
<evidence type="ECO:0000256" key="9">
    <source>
        <dbReference type="ARBA" id="ARBA00023224"/>
    </source>
</evidence>
<keyword evidence="12" id="KW-1185">Reference proteome</keyword>
<dbReference type="Proteomes" id="UP000053105">
    <property type="component" value="Unassembled WGS sequence"/>
</dbReference>
<feature type="transmembrane region" description="Helical" evidence="10">
    <location>
        <begin position="202"/>
        <end position="224"/>
    </location>
</feature>
<evidence type="ECO:0000256" key="4">
    <source>
        <dbReference type="ARBA" id="ARBA00022692"/>
    </source>
</evidence>
<protein>
    <submittedName>
        <fullName evidence="11">Putative odorant receptor 13a</fullName>
    </submittedName>
</protein>
<dbReference type="EMBL" id="KQ435794">
    <property type="protein sequence ID" value="KOX73707.1"/>
    <property type="molecule type" value="Genomic_DNA"/>
</dbReference>
<dbReference type="Pfam" id="PF02949">
    <property type="entry name" value="7tm_6"/>
    <property type="match status" value="3"/>
</dbReference>
<feature type="transmembrane region" description="Helical" evidence="10">
    <location>
        <begin position="765"/>
        <end position="784"/>
    </location>
</feature>
<reference evidence="11 12" key="1">
    <citation type="submission" date="2015-07" db="EMBL/GenBank/DDBJ databases">
        <title>The genome of Melipona quadrifasciata.</title>
        <authorList>
            <person name="Pan H."/>
            <person name="Kapheim K."/>
        </authorList>
    </citation>
    <scope>NUCLEOTIDE SEQUENCE [LARGE SCALE GENOMIC DNA]</scope>
    <source>
        <strain evidence="11">0111107301</strain>
        <tissue evidence="11">Whole body</tissue>
    </source>
</reference>
<keyword evidence="6 10" id="KW-1133">Transmembrane helix</keyword>
<dbReference type="PANTHER" id="PTHR21137:SF35">
    <property type="entry name" value="ODORANT RECEPTOR 19A-RELATED"/>
    <property type="match status" value="1"/>
</dbReference>
<keyword evidence="9" id="KW-0807">Transducer</keyword>
<keyword evidence="3" id="KW-0716">Sensory transduction</keyword>
<sequence>MMNNSVTTEKTLDSPSDYSLQLNRWILKPIGAWPASASTSRSDRIISFILVGLCYSLISLTVIPCIFHFVLEDETIYIKLKTLGPLSHWFIGGINYTNLLLRSRDILYCIRHMQTDWKAVRRPEDLRVMMKYAKIGRFIAAFCAAFMQSGVLMYCTVTAFATQTIIVGNQTKKIRMLPCAIYNNLIPVHTSPTNEIVLATQFLSGFIVNSSAVGAISIGAVFAAHARGQLTILMTWINEFVNRPKDRKDNDGFNDIGEIVEYHLKVLSFIGGIEKVLTQFCFLELQKSKLDISILGYYILTVRKGEKCNCVVSTTLVDAMTNNSVTTEKTLDSPSDYSLQLNRWLLKPIGAWPASTSTSRCDKIVSFILVSICYGLILFTVIPCIFHLVLEDESTYIKLKTFGPFSHWVVGFINYTNLLLRKKDIHYCISHMQIDWKAVRRPEDLRVMMKYAKIGRFIAAFCAAFMQSGVLVYCMVTVSTTQIITIGNQTQVIHMLPCAVYKNLIPTHASPTYEIVLAVQLVSGLIVNSCAVGAVSIGAVFAAHACGQLTILMTWIKEFVNRPKDEKNNFEFNEIGEIVEYHLKVLSFVAGIENVMTEFCFIELQKSKLEISMLGYYIITDWANDDVQSAITFLIIMVSLSFNIFILCYIGDILTEQFKKIGDVVYATNWYYLPNKDMLNLILIISRSNSMIKITAGKMTHMSINTFGDLEIFGALSHWFIGGINYTNLLLRSRDIHYCVCRMQTDWKAVTRPEDLRVMMRYAKIGRLVAAVCTVFMQSSILMYCAGKAITKETIIIGNQTKIIRMLPCAVYKNLIPVHTSPTYEIVLTTQFLSGVIVNSSAVGAISIGAVFAAHTCGQLNILMTTINEFVNRPKDRKDNDGFNDIGEIVEYHLKVLSFIAGIENVMTEFCFLELLKSRLDISMLGYYIVTVRKDE</sequence>
<evidence type="ECO:0000256" key="6">
    <source>
        <dbReference type="ARBA" id="ARBA00022989"/>
    </source>
</evidence>
<proteinExistence type="predicted"/>
<evidence type="ECO:0000256" key="3">
    <source>
        <dbReference type="ARBA" id="ARBA00022606"/>
    </source>
</evidence>
<gene>
    <name evidence="11" type="ORF">WN51_13785</name>
</gene>
<dbReference type="GO" id="GO:0004984">
    <property type="term" value="F:olfactory receptor activity"/>
    <property type="evidence" value="ECO:0007669"/>
    <property type="project" value="InterPro"/>
</dbReference>
<evidence type="ECO:0000313" key="12">
    <source>
        <dbReference type="Proteomes" id="UP000053105"/>
    </source>
</evidence>
<dbReference type="AlphaFoldDB" id="A0A0M8ZYV2"/>
<accession>A0A0M8ZYV2</accession>
<dbReference type="STRING" id="166423.A0A0M8ZYV2"/>
<evidence type="ECO:0000256" key="10">
    <source>
        <dbReference type="SAM" id="Phobius"/>
    </source>
</evidence>
<feature type="transmembrane region" description="Helical" evidence="10">
    <location>
        <begin position="45"/>
        <end position="71"/>
    </location>
</feature>
<keyword evidence="5" id="KW-0552">Olfaction</keyword>
<name>A0A0M8ZYV2_9HYME</name>
<feature type="transmembrane region" description="Helical" evidence="10">
    <location>
        <begin position="630"/>
        <end position="650"/>
    </location>
</feature>
<evidence type="ECO:0000256" key="5">
    <source>
        <dbReference type="ARBA" id="ARBA00022725"/>
    </source>
</evidence>
<feature type="transmembrane region" description="Helical" evidence="10">
    <location>
        <begin position="138"/>
        <end position="161"/>
    </location>
</feature>
<evidence type="ECO:0000313" key="11">
    <source>
        <dbReference type="EMBL" id="KOX73707.1"/>
    </source>
</evidence>
<dbReference type="OrthoDB" id="7539170at2759"/>